<sequence length="143" mass="16626">MPSSKKAKTSSHVTGISNKDYQWFPEEFGEHHGKHEVWVAEIPFIGLKTFTCDTSGLTLDDLKKWISDLEVQHENVPPSFAGKKIRDVIPLGHWGFHSTIRSTPYNMPIGALTMQDMPLKFSWHWWSPSYQEHGEDWEFALWR</sequence>
<dbReference type="EMBL" id="CAMXCT020000951">
    <property type="protein sequence ID" value="CAL1138451.1"/>
    <property type="molecule type" value="Genomic_DNA"/>
</dbReference>
<protein>
    <submittedName>
        <fullName evidence="1">Uncharacterized protein</fullName>
    </submittedName>
</protein>
<comment type="caution">
    <text evidence="1">The sequence shown here is derived from an EMBL/GenBank/DDBJ whole genome shotgun (WGS) entry which is preliminary data.</text>
</comment>
<dbReference type="Proteomes" id="UP001152797">
    <property type="component" value="Unassembled WGS sequence"/>
</dbReference>
<dbReference type="AlphaFoldDB" id="A0A9P1C797"/>
<accession>A0A9P1C797</accession>
<reference evidence="1" key="1">
    <citation type="submission" date="2022-10" db="EMBL/GenBank/DDBJ databases">
        <authorList>
            <person name="Chen Y."/>
            <person name="Dougan E. K."/>
            <person name="Chan C."/>
            <person name="Rhodes N."/>
            <person name="Thang M."/>
        </authorList>
    </citation>
    <scope>NUCLEOTIDE SEQUENCE</scope>
</reference>
<dbReference type="EMBL" id="CAMXCT010000951">
    <property type="protein sequence ID" value="CAI3985076.1"/>
    <property type="molecule type" value="Genomic_DNA"/>
</dbReference>
<gene>
    <name evidence="1" type="ORF">C1SCF055_LOCUS12561</name>
</gene>
<reference evidence="2 3" key="2">
    <citation type="submission" date="2024-05" db="EMBL/GenBank/DDBJ databases">
        <authorList>
            <person name="Chen Y."/>
            <person name="Shah S."/>
            <person name="Dougan E. K."/>
            <person name="Thang M."/>
            <person name="Chan C."/>
        </authorList>
    </citation>
    <scope>NUCLEOTIDE SEQUENCE [LARGE SCALE GENOMIC DNA]</scope>
</reference>
<evidence type="ECO:0000313" key="2">
    <source>
        <dbReference type="EMBL" id="CAL4772388.1"/>
    </source>
</evidence>
<evidence type="ECO:0000313" key="1">
    <source>
        <dbReference type="EMBL" id="CAI3985076.1"/>
    </source>
</evidence>
<organism evidence="1">
    <name type="scientific">Cladocopium goreaui</name>
    <dbReference type="NCBI Taxonomy" id="2562237"/>
    <lineage>
        <taxon>Eukaryota</taxon>
        <taxon>Sar</taxon>
        <taxon>Alveolata</taxon>
        <taxon>Dinophyceae</taxon>
        <taxon>Suessiales</taxon>
        <taxon>Symbiodiniaceae</taxon>
        <taxon>Cladocopium</taxon>
    </lineage>
</organism>
<evidence type="ECO:0000313" key="3">
    <source>
        <dbReference type="Proteomes" id="UP001152797"/>
    </source>
</evidence>
<name>A0A9P1C797_9DINO</name>
<proteinExistence type="predicted"/>
<keyword evidence="3" id="KW-1185">Reference proteome</keyword>
<dbReference type="EMBL" id="CAMXCT030000951">
    <property type="protein sequence ID" value="CAL4772388.1"/>
    <property type="molecule type" value="Genomic_DNA"/>
</dbReference>